<dbReference type="Proteomes" id="UP000377803">
    <property type="component" value="Chromosome"/>
</dbReference>
<dbReference type="EMBL" id="CP040089">
    <property type="protein sequence ID" value="QGA80935.1"/>
    <property type="molecule type" value="Genomic_DNA"/>
</dbReference>
<dbReference type="Pfam" id="PF20126">
    <property type="entry name" value="TumE"/>
    <property type="match status" value="1"/>
</dbReference>
<organism evidence="2 3">
    <name type="scientific">Candidatus Nanohalobium constans</name>
    <dbReference type="NCBI Taxonomy" id="2565781"/>
    <lineage>
        <taxon>Archaea</taxon>
        <taxon>Candidatus Nanohalarchaeota</taxon>
        <taxon>Candidatus Nanohalobia</taxon>
        <taxon>Candidatus Nanohalobiales</taxon>
        <taxon>Candidatus Nanohalobiaceae</taxon>
        <taxon>Candidatus Nanohalobium</taxon>
    </lineage>
</organism>
<accession>A0A5Q0UJ04</accession>
<dbReference type="KEGG" id="ncon:LC1Nh_1063"/>
<proteinExistence type="predicted"/>
<evidence type="ECO:0000256" key="1">
    <source>
        <dbReference type="SAM" id="MobiDB-lite"/>
    </source>
</evidence>
<dbReference type="InterPro" id="IPR045397">
    <property type="entry name" value="TumE-like"/>
</dbReference>
<evidence type="ECO:0000313" key="2">
    <source>
        <dbReference type="EMBL" id="QGA80935.1"/>
    </source>
</evidence>
<keyword evidence="3" id="KW-1185">Reference proteome</keyword>
<dbReference type="AlphaFoldDB" id="A0A5Q0UJ04"/>
<name>A0A5Q0UJ04_9ARCH</name>
<protein>
    <submittedName>
        <fullName evidence="2">Uncharacterized protein</fullName>
    </submittedName>
</protein>
<reference evidence="3" key="1">
    <citation type="submission" date="2019-05" db="EMBL/GenBank/DDBJ databases">
        <title>Candidatus Nanohalobium constans, a novel model system to study the DPANN nano-sized archaea: genomic and physiological characterization of a nanoarchaeon co-cultured with its chitinotrophic host.</title>
        <authorList>
            <person name="La Cono V."/>
            <person name="Arcadi E."/>
            <person name="Crisafi F."/>
            <person name="Denaro R."/>
            <person name="La Spada G."/>
            <person name="Messina E."/>
            <person name="Smedile F."/>
            <person name="Toshchakov S.V."/>
            <person name="Shevchenko M.A."/>
            <person name="Golyshin P.N."/>
            <person name="Golyshina O.V."/>
            <person name="Ferrer M."/>
            <person name="Rohde M."/>
            <person name="Mushegian A."/>
            <person name="Sorokin D.Y."/>
            <person name="Giuliano L."/>
            <person name="Yakimov M.M."/>
        </authorList>
    </citation>
    <scope>NUCLEOTIDE SEQUENCE [LARGE SCALE GENOMIC DNA]</scope>
    <source>
        <strain evidence="3">LC1Nh</strain>
    </source>
</reference>
<evidence type="ECO:0000313" key="3">
    <source>
        <dbReference type="Proteomes" id="UP000377803"/>
    </source>
</evidence>
<sequence>MIFQDKRTEGSIKIEAIVYKVEKSQEYPQGQIYSFQTHKNGKTVLRYDNYNKHSDVRHHKHIGEEDTAPIQNPPEKQEQIPKTYEKFLKEVEKHQ</sequence>
<feature type="region of interest" description="Disordered" evidence="1">
    <location>
        <begin position="60"/>
        <end position="79"/>
    </location>
</feature>
<gene>
    <name evidence="2" type="ORF">LC1Nh_1063</name>
</gene>